<evidence type="ECO:0000256" key="3">
    <source>
        <dbReference type="SAM" id="MobiDB-lite"/>
    </source>
</evidence>
<protein>
    <recommendedName>
        <fullName evidence="2">Protein BFR2</fullName>
    </recommendedName>
</protein>
<sequence>MAARLSLAQQLAELSQAAPIDLDPEDVQAGVLPNDASAADATSGREHYVDVAPSTIRKLNESVIDPKYEGVRTSRKALYEDSEDEPELEEDEHEDESIPSDSEPESHSELEDGEEAQSSGDESQEESPERHRPASSHDQLAQTSAPSAHETPKDDDLASALRKTREEDRQKGKAVSRQIALWDSLLDARIQLQKAVTAANRLPTPAHVQTYVSHASAQESLNGMLREATALSEELFTFQESLLESNESISAPPRKRRKTDHDSPSPSDYSEALRELSSSASALEATYHAHLIPTLAKWSAKVQAVAPSVLLGARSAFTRDKAAAGVVSMVDDVLRADGAKLLARTRTRRTRHARLPPLGASAPAPAPADAADVEDAELFDDTDFYQQLLRDVIRARGGDGQGELDWMAAQRERKARRRAQVDTKASKGRKIRYEVHPKLQNFMVPVPVSRGEWHEEQIDGLFSSLFGAS</sequence>
<evidence type="ECO:0000313" key="7">
    <source>
        <dbReference type="Proteomes" id="UP000250043"/>
    </source>
</evidence>
<dbReference type="GO" id="GO:0000462">
    <property type="term" value="P:maturation of SSU-rRNA from tricistronic rRNA transcript (SSU-rRNA, 5.8S rRNA, LSU-rRNA)"/>
    <property type="evidence" value="ECO:0007669"/>
    <property type="project" value="TreeGrafter"/>
</dbReference>
<evidence type="ECO:0000256" key="2">
    <source>
        <dbReference type="ARBA" id="ARBA00013850"/>
    </source>
</evidence>
<feature type="region of interest" description="Disordered" evidence="3">
    <location>
        <begin position="246"/>
        <end position="273"/>
    </location>
</feature>
<dbReference type="InterPro" id="IPR039223">
    <property type="entry name" value="AATF/Bfr2"/>
</dbReference>
<dbReference type="GO" id="GO:0005730">
    <property type="term" value="C:nucleolus"/>
    <property type="evidence" value="ECO:0007669"/>
    <property type="project" value="TreeGrafter"/>
</dbReference>
<evidence type="ECO:0000259" key="4">
    <source>
        <dbReference type="Pfam" id="PF08164"/>
    </source>
</evidence>
<feature type="compositionally biased region" description="Acidic residues" evidence="3">
    <location>
        <begin position="80"/>
        <end position="98"/>
    </location>
</feature>
<gene>
    <name evidence="6" type="ORF">OBBRIDRAFT_784340</name>
</gene>
<dbReference type="Proteomes" id="UP000250043">
    <property type="component" value="Unassembled WGS sequence"/>
</dbReference>
<dbReference type="InterPro" id="IPR025160">
    <property type="entry name" value="AATF"/>
</dbReference>
<evidence type="ECO:0000259" key="5">
    <source>
        <dbReference type="Pfam" id="PF13339"/>
    </source>
</evidence>
<feature type="compositionally biased region" description="Basic and acidic residues" evidence="3">
    <location>
        <begin position="58"/>
        <end position="72"/>
    </location>
</feature>
<evidence type="ECO:0000256" key="1">
    <source>
        <dbReference type="ARBA" id="ARBA00008966"/>
    </source>
</evidence>
<reference evidence="6 7" key="1">
    <citation type="submission" date="2016-07" db="EMBL/GenBank/DDBJ databases">
        <title>Draft genome of the white-rot fungus Obba rivulosa 3A-2.</title>
        <authorList>
            <consortium name="DOE Joint Genome Institute"/>
            <person name="Miettinen O."/>
            <person name="Riley R."/>
            <person name="Acob R."/>
            <person name="Barry K."/>
            <person name="Cullen D."/>
            <person name="De Vries R."/>
            <person name="Hainaut M."/>
            <person name="Hatakka A."/>
            <person name="Henrissat B."/>
            <person name="Hilden K."/>
            <person name="Kuo R."/>
            <person name="Labutti K."/>
            <person name="Lipzen A."/>
            <person name="Makela M.R."/>
            <person name="Sandor L."/>
            <person name="Spatafora J.W."/>
            <person name="Grigoriev I.V."/>
            <person name="Hibbett D.S."/>
        </authorList>
    </citation>
    <scope>NUCLEOTIDE SEQUENCE [LARGE SCALE GENOMIC DNA]</scope>
    <source>
        <strain evidence="6 7">3A-2</strain>
    </source>
</reference>
<feature type="domain" description="AATF leucine zipper-containing" evidence="5">
    <location>
        <begin position="168"/>
        <end position="301"/>
    </location>
</feature>
<dbReference type="OrthoDB" id="5783963at2759"/>
<dbReference type="PANTHER" id="PTHR15565:SF0">
    <property type="entry name" value="PROTEIN AATF"/>
    <property type="match status" value="1"/>
</dbReference>
<dbReference type="Pfam" id="PF08164">
    <property type="entry name" value="TRAUB"/>
    <property type="match status" value="1"/>
</dbReference>
<evidence type="ECO:0000313" key="6">
    <source>
        <dbReference type="EMBL" id="OCH85789.1"/>
    </source>
</evidence>
<proteinExistence type="inferred from homology"/>
<accession>A0A8E2AM03</accession>
<dbReference type="InterPro" id="IPR012617">
    <property type="entry name" value="AATF_C"/>
</dbReference>
<dbReference type="PANTHER" id="PTHR15565">
    <property type="entry name" value="AATF PROTEIN APOPTOSIS ANTAGONIZING TRANSCRIPTION FACTOR"/>
    <property type="match status" value="1"/>
</dbReference>
<keyword evidence="7" id="KW-1185">Reference proteome</keyword>
<dbReference type="Pfam" id="PF13339">
    <property type="entry name" value="AATF-Che1"/>
    <property type="match status" value="1"/>
</dbReference>
<feature type="domain" description="Apoptosis-antagonizing transcription factor C-terminal" evidence="4">
    <location>
        <begin position="385"/>
        <end position="466"/>
    </location>
</feature>
<feature type="region of interest" description="Disordered" evidence="3">
    <location>
        <begin position="18"/>
        <end position="157"/>
    </location>
</feature>
<dbReference type="EMBL" id="KV722563">
    <property type="protein sequence ID" value="OCH85789.1"/>
    <property type="molecule type" value="Genomic_DNA"/>
</dbReference>
<comment type="similarity">
    <text evidence="1">Belongs to the AATF family.</text>
</comment>
<feature type="compositionally biased region" description="Polar residues" evidence="3">
    <location>
        <begin position="136"/>
        <end position="146"/>
    </location>
</feature>
<name>A0A8E2AM03_9APHY</name>
<organism evidence="6 7">
    <name type="scientific">Obba rivulosa</name>
    <dbReference type="NCBI Taxonomy" id="1052685"/>
    <lineage>
        <taxon>Eukaryota</taxon>
        <taxon>Fungi</taxon>
        <taxon>Dikarya</taxon>
        <taxon>Basidiomycota</taxon>
        <taxon>Agaricomycotina</taxon>
        <taxon>Agaricomycetes</taxon>
        <taxon>Polyporales</taxon>
        <taxon>Gelatoporiaceae</taxon>
        <taxon>Obba</taxon>
    </lineage>
</organism>
<dbReference type="AlphaFoldDB" id="A0A8E2AM03"/>